<dbReference type="GO" id="GO:0005886">
    <property type="term" value="C:plasma membrane"/>
    <property type="evidence" value="ECO:0007669"/>
    <property type="project" value="TreeGrafter"/>
</dbReference>
<dbReference type="InterPro" id="IPR003598">
    <property type="entry name" value="Ig_sub2"/>
</dbReference>
<dbReference type="Gene3D" id="2.60.40.10">
    <property type="entry name" value="Immunoglobulins"/>
    <property type="match status" value="3"/>
</dbReference>
<dbReference type="Pfam" id="PF07679">
    <property type="entry name" value="I-set"/>
    <property type="match status" value="2"/>
</dbReference>
<evidence type="ECO:0000256" key="2">
    <source>
        <dbReference type="SAM" id="SignalP"/>
    </source>
</evidence>
<feature type="chain" id="PRO_5041419563" evidence="2">
    <location>
        <begin position="26"/>
        <end position="399"/>
    </location>
</feature>
<reference evidence="4" key="1">
    <citation type="submission" date="2023-08" db="EMBL/GenBank/DDBJ databases">
        <authorList>
            <person name="Alioto T."/>
            <person name="Alioto T."/>
            <person name="Gomez Garrido J."/>
        </authorList>
    </citation>
    <scope>NUCLEOTIDE SEQUENCE</scope>
</reference>
<protein>
    <submittedName>
        <fullName evidence="4">Opioid-binding cell adhesion molecule homolog isoform X1</fullName>
    </submittedName>
</protein>
<dbReference type="InterPro" id="IPR013098">
    <property type="entry name" value="Ig_I-set"/>
</dbReference>
<dbReference type="PANTHER" id="PTHR45080">
    <property type="entry name" value="CONTACTIN 5"/>
    <property type="match status" value="1"/>
</dbReference>
<organism evidence="4 5">
    <name type="scientific">Octopus vulgaris</name>
    <name type="common">Common octopus</name>
    <dbReference type="NCBI Taxonomy" id="6645"/>
    <lineage>
        <taxon>Eukaryota</taxon>
        <taxon>Metazoa</taxon>
        <taxon>Spiralia</taxon>
        <taxon>Lophotrochozoa</taxon>
        <taxon>Mollusca</taxon>
        <taxon>Cephalopoda</taxon>
        <taxon>Coleoidea</taxon>
        <taxon>Octopodiformes</taxon>
        <taxon>Octopoda</taxon>
        <taxon>Incirrata</taxon>
        <taxon>Octopodidae</taxon>
        <taxon>Octopus</taxon>
    </lineage>
</organism>
<evidence type="ECO:0000256" key="1">
    <source>
        <dbReference type="SAM" id="MobiDB-lite"/>
    </source>
</evidence>
<name>A0AA36BB85_OCTVU</name>
<keyword evidence="5" id="KW-1185">Reference proteome</keyword>
<dbReference type="SMART" id="SM00408">
    <property type="entry name" value="IGc2"/>
    <property type="match status" value="3"/>
</dbReference>
<dbReference type="Proteomes" id="UP001162480">
    <property type="component" value="Chromosome 12"/>
</dbReference>
<feature type="domain" description="Ig-like" evidence="3">
    <location>
        <begin position="108"/>
        <end position="196"/>
    </location>
</feature>
<gene>
    <name evidence="4" type="ORF">OCTVUL_1B026486</name>
</gene>
<feature type="domain" description="Ig-like" evidence="3">
    <location>
        <begin position="2"/>
        <end position="90"/>
    </location>
</feature>
<feature type="signal peptide" evidence="2">
    <location>
        <begin position="1"/>
        <end position="25"/>
    </location>
</feature>
<dbReference type="GO" id="GO:0050808">
    <property type="term" value="P:synapse organization"/>
    <property type="evidence" value="ECO:0007669"/>
    <property type="project" value="TreeGrafter"/>
</dbReference>
<dbReference type="GO" id="GO:0043025">
    <property type="term" value="C:neuronal cell body"/>
    <property type="evidence" value="ECO:0007669"/>
    <property type="project" value="TreeGrafter"/>
</dbReference>
<dbReference type="InterPro" id="IPR003599">
    <property type="entry name" value="Ig_sub"/>
</dbReference>
<sequence>MPSTTAVFSSWTIFLCVSISIRSNAEIIEAKEGTSVTLPCKAFGDKSQIKWLRADRNEIKTKRRSKYILDNQGNLKIANLTLTDEGPYKCSKGNDVFNDIDLVIQYLPVITNLTESFEIEENDTAVMTCLSDGYPIPRITWQISEENPDEPNVFVWSWLGNGSTINVTMPCSHCNVNVKCTAENSLGRESKSLKVAVLGKPKVSVANKVINRKLDEHMTLRCKINSLPLTFMNWRKNGIEVSKIPAIKKRMEIDFDVQSNSKYTFILRIKHLKKKDFGTYECIANNKYGNSSEEVTLRREKGRRKNPVPSPPGSRHRTTLSTNGYPNRKDETTERVRTVSPDITTLPTGLKYSVSNSNGRFSSLTTNRSKLSREVIVKGQQSDKPMKKQSRIPFSKTKS</sequence>
<evidence type="ECO:0000259" key="3">
    <source>
        <dbReference type="PROSITE" id="PS50835"/>
    </source>
</evidence>
<keyword evidence="2" id="KW-0732">Signal</keyword>
<feature type="domain" description="Ig-like" evidence="3">
    <location>
        <begin position="201"/>
        <end position="298"/>
    </location>
</feature>
<feature type="compositionally biased region" description="Basic and acidic residues" evidence="1">
    <location>
        <begin position="327"/>
        <end position="337"/>
    </location>
</feature>
<dbReference type="GO" id="GO:0007156">
    <property type="term" value="P:homophilic cell adhesion via plasma membrane adhesion molecules"/>
    <property type="evidence" value="ECO:0007669"/>
    <property type="project" value="TreeGrafter"/>
</dbReference>
<dbReference type="SMART" id="SM00409">
    <property type="entry name" value="IG"/>
    <property type="match status" value="2"/>
</dbReference>
<evidence type="ECO:0000313" key="4">
    <source>
        <dbReference type="EMBL" id="CAI9731236.1"/>
    </source>
</evidence>
<dbReference type="InterPro" id="IPR050958">
    <property type="entry name" value="Cell_Adh-Cytoskel_Orgn"/>
</dbReference>
<dbReference type="CDD" id="cd00096">
    <property type="entry name" value="Ig"/>
    <property type="match status" value="1"/>
</dbReference>
<accession>A0AA36BB85</accession>
<dbReference type="PANTHER" id="PTHR45080:SF33">
    <property type="entry name" value="IG-LIKE DOMAIN-CONTAINING PROTEIN"/>
    <property type="match status" value="1"/>
</dbReference>
<dbReference type="GO" id="GO:0030424">
    <property type="term" value="C:axon"/>
    <property type="evidence" value="ECO:0007669"/>
    <property type="project" value="TreeGrafter"/>
</dbReference>
<dbReference type="InterPro" id="IPR036179">
    <property type="entry name" value="Ig-like_dom_sf"/>
</dbReference>
<dbReference type="InterPro" id="IPR007110">
    <property type="entry name" value="Ig-like_dom"/>
</dbReference>
<feature type="compositionally biased region" description="Polar residues" evidence="1">
    <location>
        <begin position="341"/>
        <end position="369"/>
    </location>
</feature>
<dbReference type="GO" id="GO:0008046">
    <property type="term" value="F:axon guidance receptor activity"/>
    <property type="evidence" value="ECO:0007669"/>
    <property type="project" value="TreeGrafter"/>
</dbReference>
<feature type="region of interest" description="Disordered" evidence="1">
    <location>
        <begin position="292"/>
        <end position="399"/>
    </location>
</feature>
<dbReference type="Pfam" id="PF13927">
    <property type="entry name" value="Ig_3"/>
    <property type="match status" value="1"/>
</dbReference>
<dbReference type="PROSITE" id="PS50835">
    <property type="entry name" value="IG_LIKE"/>
    <property type="match status" value="3"/>
</dbReference>
<dbReference type="AlphaFoldDB" id="A0AA36BB85"/>
<dbReference type="EMBL" id="OX597825">
    <property type="protein sequence ID" value="CAI9731236.1"/>
    <property type="molecule type" value="Genomic_DNA"/>
</dbReference>
<evidence type="ECO:0000313" key="5">
    <source>
        <dbReference type="Proteomes" id="UP001162480"/>
    </source>
</evidence>
<dbReference type="InterPro" id="IPR013783">
    <property type="entry name" value="Ig-like_fold"/>
</dbReference>
<proteinExistence type="predicted"/>
<dbReference type="SUPFAM" id="SSF48726">
    <property type="entry name" value="Immunoglobulin"/>
    <property type="match status" value="3"/>
</dbReference>